<protein>
    <recommendedName>
        <fullName evidence="1">UPF0246 protein IAA42_05515</fullName>
    </recommendedName>
</protein>
<reference evidence="2" key="1">
    <citation type="journal article" date="2021" name="PeerJ">
        <title>Extensive microbial diversity within the chicken gut microbiome revealed by metagenomics and culture.</title>
        <authorList>
            <person name="Gilroy R."/>
            <person name="Ravi A."/>
            <person name="Getino M."/>
            <person name="Pursley I."/>
            <person name="Horton D.L."/>
            <person name="Alikhan N.F."/>
            <person name="Baker D."/>
            <person name="Gharbi K."/>
            <person name="Hall N."/>
            <person name="Watson M."/>
            <person name="Adriaenssens E.M."/>
            <person name="Foster-Nyarko E."/>
            <person name="Jarju S."/>
            <person name="Secka A."/>
            <person name="Antonio M."/>
            <person name="Oren A."/>
            <person name="Chaudhuri R.R."/>
            <person name="La Ragione R."/>
            <person name="Hildebrand F."/>
            <person name="Pallen M.J."/>
        </authorList>
    </citation>
    <scope>NUCLEOTIDE SEQUENCE</scope>
    <source>
        <strain evidence="2">ChiHjej10B9-743</strain>
    </source>
</reference>
<comment type="similarity">
    <text evidence="1">Belongs to the UPF0246 family.</text>
</comment>
<reference evidence="2" key="2">
    <citation type="submission" date="2021-04" db="EMBL/GenBank/DDBJ databases">
        <authorList>
            <person name="Gilroy R."/>
        </authorList>
    </citation>
    <scope>NUCLEOTIDE SEQUENCE</scope>
    <source>
        <strain evidence="2">ChiHjej10B9-743</strain>
    </source>
</reference>
<dbReference type="HAMAP" id="MF_00652">
    <property type="entry name" value="UPF0246"/>
    <property type="match status" value="1"/>
</dbReference>
<organism evidence="2 3">
    <name type="scientific">Candidatus Olsenella excrementavium</name>
    <dbReference type="NCBI Taxonomy" id="2838709"/>
    <lineage>
        <taxon>Bacteria</taxon>
        <taxon>Bacillati</taxon>
        <taxon>Actinomycetota</taxon>
        <taxon>Coriobacteriia</taxon>
        <taxon>Coriobacteriales</taxon>
        <taxon>Atopobiaceae</taxon>
        <taxon>Olsenella</taxon>
    </lineage>
</organism>
<name>A0A9D2CHE7_9ACTN</name>
<evidence type="ECO:0000313" key="3">
    <source>
        <dbReference type="Proteomes" id="UP000824133"/>
    </source>
</evidence>
<dbReference type="Pfam" id="PF03883">
    <property type="entry name" value="H2O2_YaaD"/>
    <property type="match status" value="1"/>
</dbReference>
<evidence type="ECO:0000256" key="1">
    <source>
        <dbReference type="HAMAP-Rule" id="MF_00652"/>
    </source>
</evidence>
<dbReference type="GO" id="GO:0033194">
    <property type="term" value="P:response to hydroperoxide"/>
    <property type="evidence" value="ECO:0007669"/>
    <property type="project" value="TreeGrafter"/>
</dbReference>
<sequence length="251" mass="28754">MSLRFIVSPAKKMRTQDMPPWPAREPAFLDRTAELMRAVQGLSRDEAQTLWACSDRLADLNYERFRTMDLRSDTTAAVVSYEGIQYTHLAAGVMSERELDWLDEHLRILSGFYGILRPLDGVVPYRLEMQAWLAVGDSRDLYEFWGDTLYESLATEGCDTIVNVASVEYARAVTPWVRPDGPQVLTCLFGVLRDGRLRQPATEAKAARGTFVRWCAERGVEDTSCLRDFRERGYALDEDRSDEHTLVFVRR</sequence>
<dbReference type="NCBIfam" id="NF002543">
    <property type="entry name" value="PRK02101.1-4"/>
    <property type="match status" value="1"/>
</dbReference>
<dbReference type="Proteomes" id="UP000824133">
    <property type="component" value="Unassembled WGS sequence"/>
</dbReference>
<proteinExistence type="inferred from homology"/>
<gene>
    <name evidence="2" type="primary">yaaA</name>
    <name evidence="2" type="ORF">IAA42_05515</name>
</gene>
<dbReference type="PANTHER" id="PTHR30283">
    <property type="entry name" value="PEROXIDE STRESS RESPONSE PROTEIN YAAA"/>
    <property type="match status" value="1"/>
</dbReference>
<dbReference type="PANTHER" id="PTHR30283:SF4">
    <property type="entry name" value="PEROXIDE STRESS RESISTANCE PROTEIN YAAA"/>
    <property type="match status" value="1"/>
</dbReference>
<dbReference type="AlphaFoldDB" id="A0A9D2CHE7"/>
<evidence type="ECO:0000313" key="2">
    <source>
        <dbReference type="EMBL" id="HIY79874.1"/>
    </source>
</evidence>
<comment type="caution">
    <text evidence="2">The sequence shown here is derived from an EMBL/GenBank/DDBJ whole genome shotgun (WGS) entry which is preliminary data.</text>
</comment>
<dbReference type="InterPro" id="IPR005583">
    <property type="entry name" value="YaaA"/>
</dbReference>
<dbReference type="GO" id="GO:0005829">
    <property type="term" value="C:cytosol"/>
    <property type="evidence" value="ECO:0007669"/>
    <property type="project" value="TreeGrafter"/>
</dbReference>
<accession>A0A9D2CHE7</accession>
<dbReference type="EMBL" id="DXCP01000040">
    <property type="protein sequence ID" value="HIY79874.1"/>
    <property type="molecule type" value="Genomic_DNA"/>
</dbReference>